<keyword evidence="1" id="KW-0812">Transmembrane</keyword>
<comment type="caution">
    <text evidence="2">The sequence shown here is derived from an EMBL/GenBank/DDBJ whole genome shotgun (WGS) entry which is preliminary data.</text>
</comment>
<dbReference type="EMBL" id="JACRTL010000001">
    <property type="protein sequence ID" value="MBC8610127.1"/>
    <property type="molecule type" value="Genomic_DNA"/>
</dbReference>
<dbReference type="InterPro" id="IPR007060">
    <property type="entry name" value="FtsL/DivIC"/>
</dbReference>
<dbReference type="Proteomes" id="UP000632659">
    <property type="component" value="Unassembled WGS sequence"/>
</dbReference>
<keyword evidence="1" id="KW-0472">Membrane</keyword>
<evidence type="ECO:0000313" key="2">
    <source>
        <dbReference type="EMBL" id="MBC8610127.1"/>
    </source>
</evidence>
<keyword evidence="1" id="KW-1133">Transmembrane helix</keyword>
<evidence type="ECO:0000256" key="1">
    <source>
        <dbReference type="SAM" id="Phobius"/>
    </source>
</evidence>
<protein>
    <submittedName>
        <fullName evidence="2">Septum formation initiator family protein</fullName>
    </submittedName>
</protein>
<accession>A0A8J6PDD2</accession>
<dbReference type="RefSeq" id="WP_093988539.1">
    <property type="nucleotide sequence ID" value="NZ_FYDD01000003.1"/>
</dbReference>
<organism evidence="2 3">
    <name type="scientific">Massiliimalia timonensis</name>
    <dbReference type="NCBI Taxonomy" id="1987501"/>
    <lineage>
        <taxon>Bacteria</taxon>
        <taxon>Bacillati</taxon>
        <taxon>Bacillota</taxon>
        <taxon>Clostridia</taxon>
        <taxon>Eubacteriales</taxon>
        <taxon>Oscillospiraceae</taxon>
        <taxon>Massiliimalia</taxon>
    </lineage>
</organism>
<feature type="transmembrane region" description="Helical" evidence="1">
    <location>
        <begin position="12"/>
        <end position="33"/>
    </location>
</feature>
<keyword evidence="3" id="KW-1185">Reference proteome</keyword>
<dbReference type="OrthoDB" id="1771181at2"/>
<proteinExistence type="predicted"/>
<name>A0A8J6PDD2_9FIRM</name>
<gene>
    <name evidence="2" type="ORF">H8702_03180</name>
</gene>
<reference evidence="2" key="1">
    <citation type="submission" date="2020-08" db="EMBL/GenBank/DDBJ databases">
        <title>Genome public.</title>
        <authorList>
            <person name="Liu C."/>
            <person name="Sun Q."/>
        </authorList>
    </citation>
    <scope>NUCLEOTIDE SEQUENCE</scope>
    <source>
        <strain evidence="2">NSJ-15</strain>
    </source>
</reference>
<dbReference type="AlphaFoldDB" id="A0A8J6PDD2"/>
<dbReference type="Pfam" id="PF04977">
    <property type="entry name" value="DivIC"/>
    <property type="match status" value="1"/>
</dbReference>
<sequence length="98" mass="10806">MATKRKAKGIKAIVVAVALLVFTVYVVISLIVIGNDIKEKHQETLELQAQIVDTKTINKELQELIDNGADAEYIIKVAKEKLGLISPDERVYVDISGN</sequence>
<evidence type="ECO:0000313" key="3">
    <source>
        <dbReference type="Proteomes" id="UP000632659"/>
    </source>
</evidence>